<dbReference type="PANTHER" id="PTHR43140">
    <property type="entry name" value="TYPE-1 RESTRICTION ENZYME ECOKI SPECIFICITY PROTEIN"/>
    <property type="match status" value="1"/>
</dbReference>
<dbReference type="InterPro" id="IPR044946">
    <property type="entry name" value="Restrct_endonuc_typeI_TRD_sf"/>
</dbReference>
<evidence type="ECO:0000256" key="1">
    <source>
        <dbReference type="ARBA" id="ARBA00010923"/>
    </source>
</evidence>
<dbReference type="Gene3D" id="3.90.220.20">
    <property type="entry name" value="DNA methylase specificity domains"/>
    <property type="match status" value="2"/>
</dbReference>
<evidence type="ECO:0000259" key="5">
    <source>
        <dbReference type="Pfam" id="PF01420"/>
    </source>
</evidence>
<keyword evidence="7" id="KW-1185">Reference proteome</keyword>
<feature type="compositionally biased region" description="Low complexity" evidence="4">
    <location>
        <begin position="314"/>
        <end position="323"/>
    </location>
</feature>
<gene>
    <name evidence="6" type="ORF">GCM10009411_25030</name>
</gene>
<dbReference type="CDD" id="cd17293">
    <property type="entry name" value="RMtype1_S_Ppo21ORF8840P_TRD1-CR1_like"/>
    <property type="match status" value="1"/>
</dbReference>
<dbReference type="SUPFAM" id="SSF116734">
    <property type="entry name" value="DNA methylase specificity domain"/>
    <property type="match status" value="2"/>
</dbReference>
<proteinExistence type="inferred from homology"/>
<name>A0ABQ2RFI5_9GAMM</name>
<organism evidence="6 7">
    <name type="scientific">Shewanella litoralis</name>
    <dbReference type="NCBI Taxonomy" id="2282700"/>
    <lineage>
        <taxon>Bacteria</taxon>
        <taxon>Pseudomonadati</taxon>
        <taxon>Pseudomonadota</taxon>
        <taxon>Gammaproteobacteria</taxon>
        <taxon>Alteromonadales</taxon>
        <taxon>Shewanellaceae</taxon>
        <taxon>Shewanella</taxon>
    </lineage>
</organism>
<feature type="domain" description="Type I restriction modification DNA specificity" evidence="5">
    <location>
        <begin position="119"/>
        <end position="292"/>
    </location>
</feature>
<evidence type="ECO:0000313" key="7">
    <source>
        <dbReference type="Proteomes" id="UP000619118"/>
    </source>
</evidence>
<dbReference type="EMBL" id="BMQX01000017">
    <property type="protein sequence ID" value="GGQ23948.1"/>
    <property type="molecule type" value="Genomic_DNA"/>
</dbReference>
<dbReference type="Proteomes" id="UP000619118">
    <property type="component" value="Unassembled WGS sequence"/>
</dbReference>
<reference evidence="7" key="1">
    <citation type="journal article" date="2019" name="Int. J. Syst. Evol. Microbiol.">
        <title>The Global Catalogue of Microorganisms (GCM) 10K type strain sequencing project: providing services to taxonomists for standard genome sequencing and annotation.</title>
        <authorList>
            <consortium name="The Broad Institute Genomics Platform"/>
            <consortium name="The Broad Institute Genome Sequencing Center for Infectious Disease"/>
            <person name="Wu L."/>
            <person name="Ma J."/>
        </authorList>
    </citation>
    <scope>NUCLEOTIDE SEQUENCE [LARGE SCALE GENOMIC DNA]</scope>
    <source>
        <strain evidence="7">JCM 32306</strain>
    </source>
</reference>
<sequence length="628" mass="69044">MVKSLELKTNVNAESLSSEQLITDHIDIWTSAIEQKSSAGRGTSNKFSLYGIKKLRELILELAVRGKLVPQHPNDEPASVLLERIVAEKAQLVKEGKLKKQKPLPEVGEDEKPFELSQGWEWSRLSQTGLGSTGKTPSTKQPIFFEGNIPFIGPGQITPAGIILKSDKFLSESGLGHSSEALPDDIFMVCIGGSIGKAAIVVERSGFNQQINCISPIYIISTYLYFALSTYSFYSSVLEKATGSATPIINRGKWEELLVPIPPLEEQHRIVAKVDELMLLCDALEAQTEASIVAHQTLVETLLNALLLPNTTQQTTTNTSNTLADSLEPAFDNSDASSPEPSLTNSFEKAWLRIAEHFDTLFTTAASIDTLKQTILQLAVMGKLVPQNVNDEPAAKLLERIAAEKAQLIKDGKIKKQKPLVDFEGLGEMKKPLPNSWEWIRLADTADLVRGGSPRPAGDPRFYGGDIPFLKVGDITRKSSKFVEGFNSSITEAGLHKTRLIETRTVLLSNSGATLGIPAICTFPATFNDGVAAFVERSQFIFDEYLYLYLSTLSKWFLDIASRGQGQPNLNTDIIKATWFALPPLEEQYRIVAKVDELMALCDQLKARLSDAQTTQLHLTDAIVEQAL</sequence>
<comment type="caution">
    <text evidence="6">The sequence shown here is derived from an EMBL/GenBank/DDBJ whole genome shotgun (WGS) entry which is preliminary data.</text>
</comment>
<keyword evidence="2" id="KW-0680">Restriction system</keyword>
<evidence type="ECO:0000313" key="6">
    <source>
        <dbReference type="EMBL" id="GGQ23948.1"/>
    </source>
</evidence>
<protein>
    <submittedName>
        <fullName evidence="6">HsdS polypeptide</fullName>
    </submittedName>
</protein>
<dbReference type="InterPro" id="IPR000055">
    <property type="entry name" value="Restrct_endonuc_typeI_TRD"/>
</dbReference>
<dbReference type="CDD" id="cd17283">
    <property type="entry name" value="RMtype1_S_Hpy180ORF7835P_TRD2-CR2_like"/>
    <property type="match status" value="1"/>
</dbReference>
<evidence type="ECO:0000256" key="2">
    <source>
        <dbReference type="ARBA" id="ARBA00022747"/>
    </source>
</evidence>
<comment type="similarity">
    <text evidence="1">Belongs to the type-I restriction system S methylase family.</text>
</comment>
<keyword evidence="3" id="KW-0238">DNA-binding</keyword>
<dbReference type="PANTHER" id="PTHR43140:SF1">
    <property type="entry name" value="TYPE I RESTRICTION ENZYME ECOKI SPECIFICITY SUBUNIT"/>
    <property type="match status" value="1"/>
</dbReference>
<feature type="domain" description="Type I restriction modification DNA specificity" evidence="5">
    <location>
        <begin position="435"/>
        <end position="609"/>
    </location>
</feature>
<dbReference type="RefSeq" id="WP_160054905.1">
    <property type="nucleotide sequence ID" value="NZ_BMQX01000017.1"/>
</dbReference>
<feature type="region of interest" description="Disordered" evidence="4">
    <location>
        <begin position="314"/>
        <end position="342"/>
    </location>
</feature>
<dbReference type="InterPro" id="IPR051212">
    <property type="entry name" value="Type-I_RE_S_subunit"/>
</dbReference>
<accession>A0ABQ2RFI5</accession>
<evidence type="ECO:0000256" key="3">
    <source>
        <dbReference type="ARBA" id="ARBA00023125"/>
    </source>
</evidence>
<dbReference type="Pfam" id="PF01420">
    <property type="entry name" value="Methylase_S"/>
    <property type="match status" value="2"/>
</dbReference>
<evidence type="ECO:0000256" key="4">
    <source>
        <dbReference type="SAM" id="MobiDB-lite"/>
    </source>
</evidence>